<dbReference type="PANTHER" id="PTHR12128:SF66">
    <property type="entry name" value="4-HYDROXY-2-OXOGLUTARATE ALDOLASE, MITOCHONDRIAL"/>
    <property type="match status" value="1"/>
</dbReference>
<evidence type="ECO:0000256" key="1">
    <source>
        <dbReference type="ARBA" id="ARBA00007592"/>
    </source>
</evidence>
<evidence type="ECO:0000313" key="5">
    <source>
        <dbReference type="EMBL" id="MCF2530741.1"/>
    </source>
</evidence>
<reference evidence="5" key="1">
    <citation type="submission" date="2022-01" db="EMBL/GenBank/DDBJ databases">
        <title>Genome-Based Taxonomic Classification of the Phylum Actinobacteria.</title>
        <authorList>
            <person name="Gao Y."/>
        </authorList>
    </citation>
    <scope>NUCLEOTIDE SEQUENCE</scope>
    <source>
        <strain evidence="5">KLBMP 8922</strain>
    </source>
</reference>
<dbReference type="Pfam" id="PF00701">
    <property type="entry name" value="DHDPS"/>
    <property type="match status" value="2"/>
</dbReference>
<dbReference type="Gene3D" id="3.20.20.70">
    <property type="entry name" value="Aldolase class I"/>
    <property type="match status" value="1"/>
</dbReference>
<keyword evidence="2" id="KW-0456">Lyase</keyword>
<evidence type="ECO:0000256" key="3">
    <source>
        <dbReference type="ARBA" id="ARBA00023270"/>
    </source>
</evidence>
<name>A0AA41Q3P4_9ACTN</name>
<evidence type="ECO:0000256" key="2">
    <source>
        <dbReference type="ARBA" id="ARBA00023239"/>
    </source>
</evidence>
<dbReference type="PANTHER" id="PTHR12128">
    <property type="entry name" value="DIHYDRODIPICOLINATE SYNTHASE"/>
    <property type="match status" value="1"/>
</dbReference>
<dbReference type="PRINTS" id="PR00146">
    <property type="entry name" value="DHPICSNTHASE"/>
</dbReference>
<sequence>MTSENSAGAEPPAYGSSGHVRHRGDAGQVPRGIHVPLVTPFDADGSRVDVEALEQLAFAMADAGAAGLVALGTTAESASLDAAERRAVVGVCARVARERGIGLTVGLGTNDTRKAAEELAALPDLVAAGTGAGGRPGSGGGGTVAALVPVPYFTRPTEAGVVAHFAHLAAGSPVPLVVYHVPYRTGRALSSATLRALAAIPGVAGIKHSPGGIDQDTVELLAAPELDARSGASGASGAAGSGGSGGGSGFRVFAGDDTVCSPLLALGAAGGILASAHVATGVFVELTAAWRRGDVARGRELGHRLVGLSAALFAEPNPVVIKGVLHALGRIPSAAVRLPLLPASAGAVERALAELAAVEAADAAPVREDAPAVC</sequence>
<dbReference type="AlphaFoldDB" id="A0AA41Q3P4"/>
<gene>
    <name evidence="5" type="ORF">LZ495_26480</name>
</gene>
<proteinExistence type="inferred from homology"/>
<dbReference type="InterPro" id="IPR020625">
    <property type="entry name" value="Schiff_base-form_aldolases_AS"/>
</dbReference>
<comment type="similarity">
    <text evidence="1">Belongs to the DapA family.</text>
</comment>
<keyword evidence="6" id="KW-1185">Reference proteome</keyword>
<dbReference type="InterPro" id="IPR013785">
    <property type="entry name" value="Aldolase_TIM"/>
</dbReference>
<evidence type="ECO:0000313" key="6">
    <source>
        <dbReference type="Proteomes" id="UP001165378"/>
    </source>
</evidence>
<evidence type="ECO:0000256" key="4">
    <source>
        <dbReference type="SAM" id="MobiDB-lite"/>
    </source>
</evidence>
<protein>
    <submittedName>
        <fullName evidence="5">Dihydrodipicolinate synthase family protein</fullName>
    </submittedName>
</protein>
<dbReference type="Proteomes" id="UP001165378">
    <property type="component" value="Unassembled WGS sequence"/>
</dbReference>
<dbReference type="SUPFAM" id="SSF51569">
    <property type="entry name" value="Aldolase"/>
    <property type="match status" value="1"/>
</dbReference>
<organism evidence="5 6">
    <name type="scientific">Yinghuangia soli</name>
    <dbReference type="NCBI Taxonomy" id="2908204"/>
    <lineage>
        <taxon>Bacteria</taxon>
        <taxon>Bacillati</taxon>
        <taxon>Actinomycetota</taxon>
        <taxon>Actinomycetes</taxon>
        <taxon>Kitasatosporales</taxon>
        <taxon>Streptomycetaceae</taxon>
        <taxon>Yinghuangia</taxon>
    </lineage>
</organism>
<accession>A0AA41Q3P4</accession>
<dbReference type="RefSeq" id="WP_235055402.1">
    <property type="nucleotide sequence ID" value="NZ_JAKFHA010000018.1"/>
</dbReference>
<comment type="caution">
    <text evidence="5">The sequence shown here is derived from an EMBL/GenBank/DDBJ whole genome shotgun (WGS) entry which is preliminary data.</text>
</comment>
<dbReference type="PROSITE" id="PS00666">
    <property type="entry name" value="DHDPS_2"/>
    <property type="match status" value="1"/>
</dbReference>
<dbReference type="GO" id="GO:0044281">
    <property type="term" value="P:small molecule metabolic process"/>
    <property type="evidence" value="ECO:0007669"/>
    <property type="project" value="UniProtKB-ARBA"/>
</dbReference>
<dbReference type="GO" id="GO:0008840">
    <property type="term" value="F:4-hydroxy-tetrahydrodipicolinate synthase activity"/>
    <property type="evidence" value="ECO:0007669"/>
    <property type="project" value="TreeGrafter"/>
</dbReference>
<keyword evidence="3" id="KW-0704">Schiff base</keyword>
<dbReference type="SMART" id="SM01130">
    <property type="entry name" value="DHDPS"/>
    <property type="match status" value="1"/>
</dbReference>
<dbReference type="InterPro" id="IPR002220">
    <property type="entry name" value="DapA-like"/>
</dbReference>
<feature type="region of interest" description="Disordered" evidence="4">
    <location>
        <begin position="1"/>
        <end position="28"/>
    </location>
</feature>
<dbReference type="EMBL" id="JAKFHA010000018">
    <property type="protein sequence ID" value="MCF2530741.1"/>
    <property type="molecule type" value="Genomic_DNA"/>
</dbReference>